<dbReference type="OrthoDB" id="9810570at2"/>
<protein>
    <submittedName>
        <fullName evidence="2">SAM-dependent methyltransferase</fullName>
    </submittedName>
</protein>
<dbReference type="Proteomes" id="UP000216311">
    <property type="component" value="Unassembled WGS sequence"/>
</dbReference>
<dbReference type="GO" id="GO:0032259">
    <property type="term" value="P:methylation"/>
    <property type="evidence" value="ECO:0007669"/>
    <property type="project" value="UniProtKB-KW"/>
</dbReference>
<evidence type="ECO:0000313" key="3">
    <source>
        <dbReference type="Proteomes" id="UP000216311"/>
    </source>
</evidence>
<evidence type="ECO:0000259" key="1">
    <source>
        <dbReference type="Pfam" id="PF18096"/>
    </source>
</evidence>
<dbReference type="InterPro" id="IPR041497">
    <property type="entry name" value="Thump-like"/>
</dbReference>
<keyword evidence="2" id="KW-0808">Transferase</keyword>
<dbReference type="Gene3D" id="3.40.50.150">
    <property type="entry name" value="Vaccinia Virus protein VP39"/>
    <property type="match status" value="1"/>
</dbReference>
<name>A0A255H8S0_9ACTN</name>
<evidence type="ECO:0000313" key="2">
    <source>
        <dbReference type="EMBL" id="OYO24009.1"/>
    </source>
</evidence>
<dbReference type="AlphaFoldDB" id="A0A255H8S0"/>
<organism evidence="2 3">
    <name type="scientific">Enemella dayhoffiae</name>
    <dbReference type="NCBI Taxonomy" id="2016507"/>
    <lineage>
        <taxon>Bacteria</taxon>
        <taxon>Bacillati</taxon>
        <taxon>Actinomycetota</taxon>
        <taxon>Actinomycetes</taxon>
        <taxon>Propionibacteriales</taxon>
        <taxon>Propionibacteriaceae</taxon>
        <taxon>Enemella</taxon>
    </lineage>
</organism>
<dbReference type="InterPro" id="IPR029063">
    <property type="entry name" value="SAM-dependent_MTases_sf"/>
</dbReference>
<dbReference type="RefSeq" id="WP_094363190.1">
    <property type="nucleotide sequence ID" value="NZ_NMVQ01000006.1"/>
</dbReference>
<sequence length="381" mass="40479">MDPALARRLVAEEGRAAIEAATAQPDPASLAAATALRRRFDPELAAAALAQVQLRRRAVAKFGAAAETMWFTPTGLEQATRPAVARWRAQRLVAAGVRRIADLGCGLGSDARALTEAGLEVLAVDADEATAVFAAANLAGVAVRHARAEQVELAEDQAVFCDPARRRGAERSWRVEDFQPPWDFVTGLLDRPVGAVLKLGPGLPFRLLPPTAAAEWVSHTGDAVEVSLWSSRFGEPGRAATLLPGGDRIVADDRPIAVTGVGAHLLEPDPAVIRSGAVAALAAQLGATRVAPDIAYLSVDRPAQTPFAETFRVLESLPYKEKTLRAWVREHRVGTLEIKKRGVELDPAALRKRLRPGGPNAATLVITPTPDGARVLVVARV</sequence>
<keyword evidence="3" id="KW-1185">Reference proteome</keyword>
<proteinExistence type="predicted"/>
<dbReference type="EMBL" id="NMVQ01000006">
    <property type="protein sequence ID" value="OYO24009.1"/>
    <property type="molecule type" value="Genomic_DNA"/>
</dbReference>
<comment type="caution">
    <text evidence="2">The sequence shown here is derived from an EMBL/GenBank/DDBJ whole genome shotgun (WGS) entry which is preliminary data.</text>
</comment>
<accession>A0A255H8S0</accession>
<dbReference type="SUPFAM" id="SSF53335">
    <property type="entry name" value="S-adenosyl-L-methionine-dependent methyltransferases"/>
    <property type="match status" value="1"/>
</dbReference>
<feature type="domain" description="THUMP-like" evidence="1">
    <location>
        <begin position="309"/>
        <end position="379"/>
    </location>
</feature>
<gene>
    <name evidence="2" type="ORF">CGZ93_05455</name>
</gene>
<dbReference type="Pfam" id="PF18096">
    <property type="entry name" value="Thump_like"/>
    <property type="match status" value="1"/>
</dbReference>
<keyword evidence="2" id="KW-0489">Methyltransferase</keyword>
<reference evidence="2 3" key="1">
    <citation type="submission" date="2017-07" db="EMBL/GenBank/DDBJ databases">
        <title>Draft whole genome sequences of clinical Proprionibacteriaceae strains.</title>
        <authorList>
            <person name="Bernier A.-M."/>
            <person name="Bernard K."/>
            <person name="Domingo M.-C."/>
        </authorList>
    </citation>
    <scope>NUCLEOTIDE SEQUENCE [LARGE SCALE GENOMIC DNA]</scope>
    <source>
        <strain evidence="2 3">NML 130396</strain>
    </source>
</reference>
<dbReference type="GO" id="GO:0008168">
    <property type="term" value="F:methyltransferase activity"/>
    <property type="evidence" value="ECO:0007669"/>
    <property type="project" value="UniProtKB-KW"/>
</dbReference>
<dbReference type="CDD" id="cd02440">
    <property type="entry name" value="AdoMet_MTases"/>
    <property type="match status" value="1"/>
</dbReference>